<evidence type="ECO:0000313" key="6">
    <source>
        <dbReference type="Proteomes" id="UP000182841"/>
    </source>
</evidence>
<sequence>MIAIELGHRFGRVARLGTGGHPEVTATEFEAVDGVLEPARALPALLGSAPGGTGADGAVLGLSASDGREEELRRAADRAGLRVERVVPEPVAVALHYGAAGEGVDRTLLVCDQGATTLDLSVLTVTPDLTLRVVRTRSHRLGGDDWDAALAARLAGRLPDGTDPRRAAALLRRALGGADSVTEEVADAAGELHPLTLDRADVEAVAAPLRERTLAAVGEELLAADPAPDTVLLAGGLFAMAGGSAGIRELPAAQGLTVRCDRPEQAVVRGLLALRDFGILRIASGPAARPAATHDGYFLPDLDPEPAPHSEPAPPPEAAPPPEPASGSGPAPRSEAGPHSDPDPLQRPNADSPRPAPDHPPAPRPGPEHASRPASDPAPAPGLRRPPQEEHPAGAGPDAAERLAARDPGAAPAAGSAPAAPDGDAPAAAASPRATPHAPRGTPVPGDGGTGQPPPSPAPGEPAPHATADPHATANPPPPSPGDAGMRPPDSAHPASTDGAGADPHALVAVPVEQLQALRRGDHLLVLWAWPDGALSARVRWRREGAPAGSGPREGDLVCRRRVYEHDGGLDLAVGRDAVTLTVEALVADPGAVCEAAASLSLPAQPALVQYEPTVRRRFAGRVATVTFTSEAGCYLPRLRIVHSIGRFRPTSASEGTVLHEVPGQRLPAGTPLAVEFPLPATRGPSWLVCFPADADAGSDCDLDIRPTALHRLRVT</sequence>
<feature type="compositionally biased region" description="Pro residues" evidence="4">
    <location>
        <begin position="305"/>
        <end position="324"/>
    </location>
</feature>
<keyword evidence="2" id="KW-0067">ATP-binding</keyword>
<dbReference type="PANTHER" id="PTHR42749:SF1">
    <property type="entry name" value="CELL SHAPE-DETERMINING PROTEIN MREB"/>
    <property type="match status" value="1"/>
</dbReference>
<feature type="region of interest" description="Disordered" evidence="4">
    <location>
        <begin position="288"/>
        <end position="503"/>
    </location>
</feature>
<dbReference type="EMBL" id="FOGO01000004">
    <property type="protein sequence ID" value="SER75948.1"/>
    <property type="molecule type" value="Genomic_DNA"/>
</dbReference>
<dbReference type="AlphaFoldDB" id="A0A1H9RTS9"/>
<dbReference type="SUPFAM" id="SSF53067">
    <property type="entry name" value="Actin-like ATPase domain"/>
    <property type="match status" value="1"/>
</dbReference>
<feature type="compositionally biased region" description="Low complexity" evidence="4">
    <location>
        <begin position="406"/>
        <end position="440"/>
    </location>
</feature>
<feature type="compositionally biased region" description="Low complexity" evidence="4">
    <location>
        <begin position="325"/>
        <end position="335"/>
    </location>
</feature>
<dbReference type="RefSeq" id="WP_074999861.1">
    <property type="nucleotide sequence ID" value="NZ_FOGO01000004.1"/>
</dbReference>
<dbReference type="InterPro" id="IPR013126">
    <property type="entry name" value="Hsp_70_fam"/>
</dbReference>
<dbReference type="GO" id="GO:0005524">
    <property type="term" value="F:ATP binding"/>
    <property type="evidence" value="ECO:0007669"/>
    <property type="project" value="UniProtKB-KW"/>
</dbReference>
<keyword evidence="1" id="KW-0547">Nucleotide-binding</keyword>
<evidence type="ECO:0000256" key="4">
    <source>
        <dbReference type="SAM" id="MobiDB-lite"/>
    </source>
</evidence>
<evidence type="ECO:0000313" key="5">
    <source>
        <dbReference type="EMBL" id="SER75948.1"/>
    </source>
</evidence>
<gene>
    <name evidence="5" type="ORF">SAMN05421870_10423</name>
</gene>
<feature type="compositionally biased region" description="Low complexity" evidence="4">
    <location>
        <begin position="463"/>
        <end position="474"/>
    </location>
</feature>
<name>A0A1H9RTS9_9ACTN</name>
<evidence type="ECO:0000256" key="1">
    <source>
        <dbReference type="ARBA" id="ARBA00022741"/>
    </source>
</evidence>
<proteinExistence type="predicted"/>
<dbReference type="InterPro" id="IPR043129">
    <property type="entry name" value="ATPase_NBD"/>
</dbReference>
<organism evidence="5 6">
    <name type="scientific">Streptomyces qinglanensis</name>
    <dbReference type="NCBI Taxonomy" id="943816"/>
    <lineage>
        <taxon>Bacteria</taxon>
        <taxon>Bacillati</taxon>
        <taxon>Actinomycetota</taxon>
        <taxon>Actinomycetes</taxon>
        <taxon>Kitasatosporales</taxon>
        <taxon>Streptomycetaceae</taxon>
        <taxon>Streptomyces</taxon>
    </lineage>
</organism>
<dbReference type="Pfam" id="PF00012">
    <property type="entry name" value="HSP70"/>
    <property type="match status" value="1"/>
</dbReference>
<protein>
    <submittedName>
        <fullName evidence="5">Hsp70 protein</fullName>
    </submittedName>
</protein>
<feature type="compositionally biased region" description="Pro residues" evidence="4">
    <location>
        <begin position="354"/>
        <end position="365"/>
    </location>
</feature>
<dbReference type="STRING" id="943816.AN217_21265"/>
<evidence type="ECO:0000256" key="2">
    <source>
        <dbReference type="ARBA" id="ARBA00022840"/>
    </source>
</evidence>
<dbReference type="OrthoDB" id="5506232at2"/>
<dbReference type="PANTHER" id="PTHR42749">
    <property type="entry name" value="CELL SHAPE-DETERMINING PROTEIN MREB"/>
    <property type="match status" value="1"/>
</dbReference>
<dbReference type="Proteomes" id="UP000182841">
    <property type="component" value="Unassembled WGS sequence"/>
</dbReference>
<accession>A0A1H9RTS9</accession>
<keyword evidence="6" id="KW-1185">Reference proteome</keyword>
<dbReference type="Gene3D" id="3.90.640.10">
    <property type="entry name" value="Actin, Chain A, domain 4"/>
    <property type="match status" value="1"/>
</dbReference>
<feature type="compositionally biased region" description="Pro residues" evidence="4">
    <location>
        <begin position="452"/>
        <end position="462"/>
    </location>
</feature>
<reference evidence="6" key="1">
    <citation type="submission" date="2016-10" db="EMBL/GenBank/DDBJ databases">
        <authorList>
            <person name="Varghese N."/>
            <person name="Submissions S."/>
        </authorList>
    </citation>
    <scope>NUCLEOTIDE SEQUENCE [LARGE SCALE GENOMIC DNA]</scope>
    <source>
        <strain evidence="6">CGMCC 4.6825</strain>
    </source>
</reference>
<keyword evidence="3" id="KW-0143">Chaperone</keyword>
<dbReference type="GO" id="GO:0140662">
    <property type="term" value="F:ATP-dependent protein folding chaperone"/>
    <property type="evidence" value="ECO:0007669"/>
    <property type="project" value="InterPro"/>
</dbReference>
<dbReference type="Gene3D" id="3.30.420.40">
    <property type="match status" value="2"/>
</dbReference>
<evidence type="ECO:0000256" key="3">
    <source>
        <dbReference type="ARBA" id="ARBA00023186"/>
    </source>
</evidence>